<sequence length="216" mass="24115">MTGQRWDLDVEGRHHRVEADGSTRHRVRWYVDDQLVAERTAMEDKIRLRPSGDAAGHGLGAVLVRFSTLGTPRRATRFPPDEALDVQLSTGVGGTDLVPECGSKAAQHDERMLAHPTRYTVIQTAGGVATVVVPLLVAALLARVAFSFDWPAIPWPDLPDLPWPEIRLPGIPLPNWSLPGWVREALGYAKYVWPVLLAFLLARAEIRRRRTQRAVR</sequence>
<keyword evidence="1" id="KW-0472">Membrane</keyword>
<dbReference type="EMBL" id="CP141059">
    <property type="protein sequence ID" value="WQQ26158.1"/>
    <property type="molecule type" value="Genomic_DNA"/>
</dbReference>
<keyword evidence="3" id="KW-1185">Reference proteome</keyword>
<gene>
    <name evidence="2" type="ORF">SHK19_19620</name>
</gene>
<keyword evidence="1" id="KW-0812">Transmembrane</keyword>
<evidence type="ECO:0000313" key="2">
    <source>
        <dbReference type="EMBL" id="WQQ26158.1"/>
    </source>
</evidence>
<protein>
    <submittedName>
        <fullName evidence="2">Uncharacterized protein</fullName>
    </submittedName>
</protein>
<dbReference type="Proteomes" id="UP001327225">
    <property type="component" value="Chromosome"/>
</dbReference>
<reference evidence="3" key="1">
    <citation type="submission" date="2023-12" db="EMBL/GenBank/DDBJ databases">
        <title>Novel species in genus Nocardioides.</title>
        <authorList>
            <person name="Zhou H."/>
        </authorList>
    </citation>
    <scope>NUCLEOTIDE SEQUENCE [LARGE SCALE GENOMIC DNA]</scope>
    <source>
        <strain evidence="3">HM61</strain>
    </source>
</reference>
<proteinExistence type="predicted"/>
<evidence type="ECO:0000313" key="3">
    <source>
        <dbReference type="Proteomes" id="UP001327225"/>
    </source>
</evidence>
<feature type="transmembrane region" description="Helical" evidence="1">
    <location>
        <begin position="188"/>
        <end position="206"/>
    </location>
</feature>
<feature type="transmembrane region" description="Helical" evidence="1">
    <location>
        <begin position="121"/>
        <end position="146"/>
    </location>
</feature>
<organism evidence="2 3">
    <name type="scientific">Nocardioides bizhenqiangii</name>
    <dbReference type="NCBI Taxonomy" id="3095076"/>
    <lineage>
        <taxon>Bacteria</taxon>
        <taxon>Bacillati</taxon>
        <taxon>Actinomycetota</taxon>
        <taxon>Actinomycetes</taxon>
        <taxon>Propionibacteriales</taxon>
        <taxon>Nocardioidaceae</taxon>
        <taxon>Nocardioides</taxon>
    </lineage>
</organism>
<evidence type="ECO:0000256" key="1">
    <source>
        <dbReference type="SAM" id="Phobius"/>
    </source>
</evidence>
<dbReference type="RefSeq" id="WP_322937217.1">
    <property type="nucleotide sequence ID" value="NZ_CP141059.1"/>
</dbReference>
<keyword evidence="1" id="KW-1133">Transmembrane helix</keyword>
<name>A0ABZ0ZPB4_9ACTN</name>
<accession>A0ABZ0ZPB4</accession>